<organism evidence="12 13">
    <name type="scientific">Maricaulis salignorans</name>
    <dbReference type="NCBI Taxonomy" id="144026"/>
    <lineage>
        <taxon>Bacteria</taxon>
        <taxon>Pseudomonadati</taxon>
        <taxon>Pseudomonadota</taxon>
        <taxon>Alphaproteobacteria</taxon>
        <taxon>Maricaulales</taxon>
        <taxon>Maricaulaceae</taxon>
        <taxon>Maricaulis</taxon>
    </lineage>
</organism>
<dbReference type="Proteomes" id="UP000199759">
    <property type="component" value="Unassembled WGS sequence"/>
</dbReference>
<dbReference type="SUPFAM" id="SSF143865">
    <property type="entry name" value="CorA soluble domain-like"/>
    <property type="match status" value="1"/>
</dbReference>
<dbReference type="Gene3D" id="3.30.460.20">
    <property type="entry name" value="CorA soluble domain-like"/>
    <property type="match status" value="1"/>
</dbReference>
<dbReference type="EMBL" id="FNHG01000001">
    <property type="protein sequence ID" value="SDL69127.1"/>
    <property type="molecule type" value="Genomic_DNA"/>
</dbReference>
<evidence type="ECO:0000256" key="3">
    <source>
        <dbReference type="ARBA" id="ARBA00022448"/>
    </source>
</evidence>
<dbReference type="InterPro" id="IPR002523">
    <property type="entry name" value="MgTranspt_CorA/ZnTranspt_ZntB"/>
</dbReference>
<dbReference type="STRING" id="144026.SAMN04488568_101324"/>
<dbReference type="Pfam" id="PF01544">
    <property type="entry name" value="CorA"/>
    <property type="match status" value="1"/>
</dbReference>
<comment type="subcellular location">
    <subcellularLocation>
        <location evidence="1">Cell membrane</location>
        <topology evidence="1">Multi-pass membrane protein</topology>
    </subcellularLocation>
</comment>
<dbReference type="PANTHER" id="PTHR46494">
    <property type="entry name" value="CORA FAMILY METAL ION TRANSPORTER (EUROFUNG)"/>
    <property type="match status" value="1"/>
</dbReference>
<dbReference type="InterPro" id="IPR045861">
    <property type="entry name" value="CorA_cytoplasmic_dom"/>
</dbReference>
<evidence type="ECO:0000313" key="12">
    <source>
        <dbReference type="EMBL" id="SDL69127.1"/>
    </source>
</evidence>
<comment type="similarity">
    <text evidence="2">Belongs to the CorA metal ion transporter (MIT) (TC 1.A.35) family.</text>
</comment>
<dbReference type="GO" id="GO:0000287">
    <property type="term" value="F:magnesium ion binding"/>
    <property type="evidence" value="ECO:0007669"/>
    <property type="project" value="TreeGrafter"/>
</dbReference>
<evidence type="ECO:0000256" key="11">
    <source>
        <dbReference type="SAM" id="Phobius"/>
    </source>
</evidence>
<evidence type="ECO:0000256" key="8">
    <source>
        <dbReference type="ARBA" id="ARBA00022989"/>
    </source>
</evidence>
<keyword evidence="7" id="KW-0862">Zinc</keyword>
<dbReference type="SUPFAM" id="SSF144083">
    <property type="entry name" value="Magnesium transport protein CorA, transmembrane region"/>
    <property type="match status" value="1"/>
</dbReference>
<dbReference type="Gene3D" id="1.20.58.340">
    <property type="entry name" value="Magnesium transport protein CorA, transmembrane region"/>
    <property type="match status" value="2"/>
</dbReference>
<evidence type="ECO:0000256" key="4">
    <source>
        <dbReference type="ARBA" id="ARBA00022475"/>
    </source>
</evidence>
<keyword evidence="4" id="KW-1003">Cell membrane</keyword>
<evidence type="ECO:0000256" key="5">
    <source>
        <dbReference type="ARBA" id="ARBA00022519"/>
    </source>
</evidence>
<name>A0A1G9M5B7_9PROT</name>
<dbReference type="GO" id="GO:0015087">
    <property type="term" value="F:cobalt ion transmembrane transporter activity"/>
    <property type="evidence" value="ECO:0007669"/>
    <property type="project" value="TreeGrafter"/>
</dbReference>
<keyword evidence="3" id="KW-0813">Transport</keyword>
<keyword evidence="13" id="KW-1185">Reference proteome</keyword>
<dbReference type="OrthoDB" id="9803484at2"/>
<feature type="transmembrane region" description="Helical" evidence="11">
    <location>
        <begin position="299"/>
        <end position="322"/>
    </location>
</feature>
<evidence type="ECO:0000256" key="10">
    <source>
        <dbReference type="ARBA" id="ARBA00023136"/>
    </source>
</evidence>
<gene>
    <name evidence="12" type="ORF">SAMN04488568_101324</name>
</gene>
<dbReference type="PANTHER" id="PTHR46494:SF3">
    <property type="entry name" value="ZINC TRANSPORT PROTEIN ZNTB"/>
    <property type="match status" value="1"/>
</dbReference>
<evidence type="ECO:0000256" key="2">
    <source>
        <dbReference type="ARBA" id="ARBA00009765"/>
    </source>
</evidence>
<keyword evidence="10 11" id="KW-0472">Membrane</keyword>
<dbReference type="RefSeq" id="WP_091765739.1">
    <property type="nucleotide sequence ID" value="NZ_FNHG01000001.1"/>
</dbReference>
<keyword evidence="9" id="KW-0406">Ion transport</keyword>
<evidence type="ECO:0000256" key="7">
    <source>
        <dbReference type="ARBA" id="ARBA00022833"/>
    </source>
</evidence>
<evidence type="ECO:0000313" key="13">
    <source>
        <dbReference type="Proteomes" id="UP000199759"/>
    </source>
</evidence>
<evidence type="ECO:0000256" key="6">
    <source>
        <dbReference type="ARBA" id="ARBA00022692"/>
    </source>
</evidence>
<keyword evidence="6 11" id="KW-0812">Transmembrane</keyword>
<proteinExistence type="inferred from homology"/>
<reference evidence="12 13" key="1">
    <citation type="submission" date="2016-10" db="EMBL/GenBank/DDBJ databases">
        <authorList>
            <person name="de Groot N.N."/>
        </authorList>
    </citation>
    <scope>NUCLEOTIDE SEQUENCE [LARGE SCALE GENOMIC DNA]</scope>
    <source>
        <strain evidence="12 13">DSM 16077</strain>
    </source>
</reference>
<accession>A0A1G9M5B7</accession>
<feature type="transmembrane region" description="Helical" evidence="11">
    <location>
        <begin position="265"/>
        <end position="287"/>
    </location>
</feature>
<dbReference type="GO" id="GO:0015095">
    <property type="term" value="F:magnesium ion transmembrane transporter activity"/>
    <property type="evidence" value="ECO:0007669"/>
    <property type="project" value="TreeGrafter"/>
</dbReference>
<keyword evidence="5" id="KW-0997">Cell inner membrane</keyword>
<evidence type="ECO:0000256" key="1">
    <source>
        <dbReference type="ARBA" id="ARBA00004651"/>
    </source>
</evidence>
<dbReference type="AlphaFoldDB" id="A0A1G9M5B7"/>
<evidence type="ECO:0000256" key="9">
    <source>
        <dbReference type="ARBA" id="ARBA00023065"/>
    </source>
</evidence>
<protein>
    <submittedName>
        <fullName evidence="12">Zinc transporter</fullName>
    </submittedName>
</protein>
<dbReference type="InterPro" id="IPR045863">
    <property type="entry name" value="CorA_TM1_TM2"/>
</dbReference>
<dbReference type="GO" id="GO:0005886">
    <property type="term" value="C:plasma membrane"/>
    <property type="evidence" value="ECO:0007669"/>
    <property type="project" value="UniProtKB-SubCell"/>
</dbReference>
<dbReference type="CDD" id="cd12833">
    <property type="entry name" value="ZntB-like_1"/>
    <property type="match status" value="1"/>
</dbReference>
<dbReference type="GO" id="GO:0050897">
    <property type="term" value="F:cobalt ion binding"/>
    <property type="evidence" value="ECO:0007669"/>
    <property type="project" value="TreeGrafter"/>
</dbReference>
<sequence>MPNEFGILHACSINGDGHGDVLTGDDVSRLIRDEALAWVHLDAGHPGARAWLEREITYLDPIIINALLAEETRPRMVMFEQGALMILRGVNLNEDAQPEDMVSIRLWIDGSRIISVRRRRLKAVSDLRERLAEGTGPKNSADFISMLTARLFERMEPVLTELDERLDDVEEDVMEAPTPASRQAINGLRKQAIMFRRYIAPQRDVIAHLRISELAWLDAMNKRRLQENLDMVIRYIEDLDTIRERAQIVKDELANGLADRMNKNLYVLSVIAAIFLPLGFLTGLLGINVGGIPGSDNVSAFWFFVALLFGIGGVQIAAFKYLKWI</sequence>
<keyword evidence="8 11" id="KW-1133">Transmembrane helix</keyword>